<dbReference type="InterPro" id="IPR041118">
    <property type="entry name" value="Rx_N"/>
</dbReference>
<dbReference type="FunFam" id="3.40.50.300:FF:001091">
    <property type="entry name" value="Probable disease resistance protein At1g61300"/>
    <property type="match status" value="1"/>
</dbReference>
<dbReference type="InterPro" id="IPR044974">
    <property type="entry name" value="Disease_R_plants"/>
</dbReference>
<dbReference type="SMART" id="SM00382">
    <property type="entry name" value="AAA"/>
    <property type="match status" value="1"/>
</dbReference>
<dbReference type="EMBL" id="JAVXUP010000280">
    <property type="protein sequence ID" value="KAK3032136.1"/>
    <property type="molecule type" value="Genomic_DNA"/>
</dbReference>
<comment type="caution">
    <text evidence="8">The sequence shown here is derived from an EMBL/GenBank/DDBJ whole genome shotgun (WGS) entry which is preliminary data.</text>
</comment>
<dbReference type="Proteomes" id="UP001188597">
    <property type="component" value="Unassembled WGS sequence"/>
</dbReference>
<evidence type="ECO:0000256" key="2">
    <source>
        <dbReference type="ARBA" id="ARBA00022614"/>
    </source>
</evidence>
<keyword evidence="6" id="KW-0067">ATP-binding</keyword>
<dbReference type="InterPro" id="IPR036388">
    <property type="entry name" value="WH-like_DNA-bd_sf"/>
</dbReference>
<dbReference type="InterPro" id="IPR042197">
    <property type="entry name" value="Apaf_helical"/>
</dbReference>
<dbReference type="Gene3D" id="3.40.50.300">
    <property type="entry name" value="P-loop containing nucleotide triphosphate hydrolases"/>
    <property type="match status" value="1"/>
</dbReference>
<dbReference type="Pfam" id="PF18052">
    <property type="entry name" value="Rx_N"/>
    <property type="match status" value="1"/>
</dbReference>
<keyword evidence="4" id="KW-0547">Nucleotide-binding</keyword>
<sequence>MAEAIASFALNGLANLITSEAKFLNGVKSQVERMQIELRRMDGFLKDVDATRPDRDNRAANCIVEIREVAYDAEDAVQAYILKIASRPGRLAILRVSELRKIGSDLEAIYIRIADITRSISTYGVRLMSSQVDEPNNLTISSYARKKEIRRTYSHVEEEDIVGLGKEVEDLAAALVKSEKHVAILGMGGVGKTTLAKRIYRHHLIRRHFDCFAWTCISQQWQTKDVLQGLLIAFLRPNKEQREEIEKMRIEELARKLYQFQKARRCLVILDDVWHAEAVESLSPAFPNSTGGSKILLTTRNKEVALHMRGERVLHELRFLTEAESLELFRKKAFARKEGTEFGPHRTEMEKLGRDIVRDCGGLPLAVVVIGGLLATKPIFGEWKVVHKNLKSYLRGDKGLRQQHGGVMDVLALSYEDLPYYLKICFLYLGQFPEDYEIEAEQLAEGIVSPMTHYCYYQKEGEELEETMVDVARAYLDELVERCMVQVRLSKSRGRLGIYFDHEEDADKTCVTDGREHIIGRDHLRTVLCFYKGSELSCIRWQQLQSFLNGLKLPRVLGFYGIRILGRDKSKIQTKIGKMTNLRYLSLRRSEIFELPSSLGNLRCLQTLDLRVSGIIALYVPDVLWKMEQLRHLYFPRAKNLRTLSNSKLRLHSLSNLETLVNLDARCCDVQCMPKWKRIQELKITYLGTQDIKAVLESANIITSAMSSSTLKRSSFCIKGDIVLDEEQSLLRQILGGHHLYNLHIAGTLDKLPKHYHFNSEVTKLILAHTKLVEDPMPTLEMLPQLRSLALSWDSYVGKTMVCSASRPPQDGTSQAINGSVSGFPQLKYLTLSFLHNLEEWRVDGGAMPSLLHLQIRQCDNLKAVPDGLTFVTSLEKLEIISMPEAFKNRLQEGREDYYKIQHVPSRSIITEEEHV</sequence>
<dbReference type="InterPro" id="IPR032675">
    <property type="entry name" value="LRR_dom_sf"/>
</dbReference>
<dbReference type="InterPro" id="IPR003593">
    <property type="entry name" value="AAA+_ATPase"/>
</dbReference>
<dbReference type="Gene3D" id="1.20.5.4130">
    <property type="match status" value="1"/>
</dbReference>
<dbReference type="InterPro" id="IPR027417">
    <property type="entry name" value="P-loop_NTPase"/>
</dbReference>
<organism evidence="8 9">
    <name type="scientific">Escallonia herrerae</name>
    <dbReference type="NCBI Taxonomy" id="1293975"/>
    <lineage>
        <taxon>Eukaryota</taxon>
        <taxon>Viridiplantae</taxon>
        <taxon>Streptophyta</taxon>
        <taxon>Embryophyta</taxon>
        <taxon>Tracheophyta</taxon>
        <taxon>Spermatophyta</taxon>
        <taxon>Magnoliopsida</taxon>
        <taxon>eudicotyledons</taxon>
        <taxon>Gunneridae</taxon>
        <taxon>Pentapetalae</taxon>
        <taxon>asterids</taxon>
        <taxon>campanulids</taxon>
        <taxon>Escalloniales</taxon>
        <taxon>Escalloniaceae</taxon>
        <taxon>Escallonia</taxon>
    </lineage>
</organism>
<keyword evidence="3" id="KW-0677">Repeat</keyword>
<keyword evidence="5" id="KW-0611">Plant defense</keyword>
<dbReference type="InterPro" id="IPR002182">
    <property type="entry name" value="NB-ARC"/>
</dbReference>
<accession>A0AA88WQ50</accession>
<dbReference type="Gene3D" id="1.10.8.430">
    <property type="entry name" value="Helical domain of apoptotic protease-activating factors"/>
    <property type="match status" value="1"/>
</dbReference>
<evidence type="ECO:0000313" key="9">
    <source>
        <dbReference type="Proteomes" id="UP001188597"/>
    </source>
</evidence>
<dbReference type="Pfam" id="PF23598">
    <property type="entry name" value="LRR_14"/>
    <property type="match status" value="1"/>
</dbReference>
<proteinExistence type="inferred from homology"/>
<dbReference type="Gene3D" id="3.80.10.10">
    <property type="entry name" value="Ribonuclease Inhibitor"/>
    <property type="match status" value="1"/>
</dbReference>
<dbReference type="Pfam" id="PF00931">
    <property type="entry name" value="NB-ARC"/>
    <property type="match status" value="1"/>
</dbReference>
<dbReference type="PANTHER" id="PTHR23155">
    <property type="entry name" value="DISEASE RESISTANCE PROTEIN RP"/>
    <property type="match status" value="1"/>
</dbReference>
<dbReference type="GO" id="GO:0098542">
    <property type="term" value="P:defense response to other organism"/>
    <property type="evidence" value="ECO:0007669"/>
    <property type="project" value="TreeGrafter"/>
</dbReference>
<evidence type="ECO:0000256" key="3">
    <source>
        <dbReference type="ARBA" id="ARBA00022737"/>
    </source>
</evidence>
<evidence type="ECO:0000256" key="4">
    <source>
        <dbReference type="ARBA" id="ARBA00022741"/>
    </source>
</evidence>
<dbReference type="PANTHER" id="PTHR23155:SF1185">
    <property type="entry name" value="DISEASE RESISTANCE RPP8-LIKE PROTEIN 3-RELATED"/>
    <property type="match status" value="1"/>
</dbReference>
<evidence type="ECO:0000256" key="5">
    <source>
        <dbReference type="ARBA" id="ARBA00022821"/>
    </source>
</evidence>
<dbReference type="CDD" id="cd14798">
    <property type="entry name" value="RX-CC_like"/>
    <property type="match status" value="1"/>
</dbReference>
<dbReference type="PRINTS" id="PR00364">
    <property type="entry name" value="DISEASERSIST"/>
</dbReference>
<dbReference type="InterPro" id="IPR055414">
    <property type="entry name" value="LRR_R13L4/SHOC2-like"/>
</dbReference>
<dbReference type="GO" id="GO:0043531">
    <property type="term" value="F:ADP binding"/>
    <property type="evidence" value="ECO:0007669"/>
    <property type="project" value="InterPro"/>
</dbReference>
<keyword evidence="9" id="KW-1185">Reference proteome</keyword>
<gene>
    <name evidence="8" type="ORF">RJ639_035946</name>
</gene>
<evidence type="ECO:0000313" key="8">
    <source>
        <dbReference type="EMBL" id="KAK3032136.1"/>
    </source>
</evidence>
<dbReference type="SUPFAM" id="SSF52540">
    <property type="entry name" value="P-loop containing nucleoside triphosphate hydrolases"/>
    <property type="match status" value="1"/>
</dbReference>
<name>A0AA88WQ50_9ASTE</name>
<evidence type="ECO:0000256" key="1">
    <source>
        <dbReference type="ARBA" id="ARBA00008894"/>
    </source>
</evidence>
<dbReference type="Gene3D" id="1.10.10.10">
    <property type="entry name" value="Winged helix-like DNA-binding domain superfamily/Winged helix DNA-binding domain"/>
    <property type="match status" value="1"/>
</dbReference>
<comment type="similarity">
    <text evidence="1">Belongs to the disease resistance NB-LRR family.</text>
</comment>
<protein>
    <recommendedName>
        <fullName evidence="7">AAA+ ATPase domain-containing protein</fullName>
    </recommendedName>
</protein>
<evidence type="ECO:0000259" key="7">
    <source>
        <dbReference type="SMART" id="SM00382"/>
    </source>
</evidence>
<keyword evidence="2" id="KW-0433">Leucine-rich repeat</keyword>
<dbReference type="FunFam" id="1.10.8.430:FF:000003">
    <property type="entry name" value="Probable disease resistance protein At5g66910"/>
    <property type="match status" value="1"/>
</dbReference>
<reference evidence="8" key="1">
    <citation type="submission" date="2022-12" db="EMBL/GenBank/DDBJ databases">
        <title>Draft genome assemblies for two species of Escallonia (Escalloniales).</title>
        <authorList>
            <person name="Chanderbali A."/>
            <person name="Dervinis C."/>
            <person name="Anghel I."/>
            <person name="Soltis D."/>
            <person name="Soltis P."/>
            <person name="Zapata F."/>
        </authorList>
    </citation>
    <scope>NUCLEOTIDE SEQUENCE</scope>
    <source>
        <strain evidence="8">UCBG64.0493</strain>
        <tissue evidence="8">Leaf</tissue>
    </source>
</reference>
<dbReference type="AlphaFoldDB" id="A0AA88WQ50"/>
<dbReference type="GO" id="GO:0005524">
    <property type="term" value="F:ATP binding"/>
    <property type="evidence" value="ECO:0007669"/>
    <property type="project" value="UniProtKB-KW"/>
</dbReference>
<evidence type="ECO:0000256" key="6">
    <source>
        <dbReference type="ARBA" id="ARBA00022840"/>
    </source>
</evidence>
<feature type="domain" description="AAA+ ATPase" evidence="7">
    <location>
        <begin position="178"/>
        <end position="320"/>
    </location>
</feature>
<dbReference type="SUPFAM" id="SSF52058">
    <property type="entry name" value="L domain-like"/>
    <property type="match status" value="1"/>
</dbReference>
<dbReference type="InterPro" id="IPR038005">
    <property type="entry name" value="RX-like_CC"/>
</dbReference>